<evidence type="ECO:0000313" key="1">
    <source>
        <dbReference type="EMBL" id="MCW0343088.1"/>
    </source>
</evidence>
<comment type="caution">
    <text evidence="1">The sequence shown here is derived from an EMBL/GenBank/DDBJ whole genome shotgun (WGS) entry which is preliminary data.</text>
</comment>
<evidence type="ECO:0000313" key="2">
    <source>
        <dbReference type="Proteomes" id="UP001208888"/>
    </source>
</evidence>
<reference evidence="1" key="1">
    <citation type="submission" date="2022-06" db="EMBL/GenBank/DDBJ databases">
        <title>Dynamics of rice microbiomes reveals core vertical transmitted seed endophytes.</title>
        <authorList>
            <person name="Liao K."/>
            <person name="Zhang X."/>
        </authorList>
    </citation>
    <scope>NUCLEOTIDE SEQUENCE</scope>
    <source>
        <strain evidence="1">JT1-17</strain>
    </source>
</reference>
<gene>
    <name evidence="1" type="ORF">NB703_001181</name>
</gene>
<accession>A0AAJ1CX60</accession>
<name>A0AAJ1CX60_PANAN</name>
<protein>
    <submittedName>
        <fullName evidence="1">Uncharacterized protein</fullName>
    </submittedName>
</protein>
<dbReference type="Proteomes" id="UP001208888">
    <property type="component" value="Unassembled WGS sequence"/>
</dbReference>
<sequence>MFFILPSSRDVKPVRIRVSSLTFFFYPDVKRGAGLYTRL</sequence>
<organism evidence="1 2">
    <name type="scientific">Pantoea ananas</name>
    <name type="common">Erwinia uredovora</name>
    <dbReference type="NCBI Taxonomy" id="553"/>
    <lineage>
        <taxon>Bacteria</taxon>
        <taxon>Pseudomonadati</taxon>
        <taxon>Pseudomonadota</taxon>
        <taxon>Gammaproteobacteria</taxon>
        <taxon>Enterobacterales</taxon>
        <taxon>Erwiniaceae</taxon>
        <taxon>Pantoea</taxon>
    </lineage>
</organism>
<dbReference type="EMBL" id="JANFVX010000003">
    <property type="protein sequence ID" value="MCW0343088.1"/>
    <property type="molecule type" value="Genomic_DNA"/>
</dbReference>
<dbReference type="AlphaFoldDB" id="A0AAJ1CX60"/>
<proteinExistence type="predicted"/>